<organism evidence="1 2">
    <name type="scientific">Meganyctiphanes norvegica</name>
    <name type="common">Northern krill</name>
    <name type="synonym">Thysanopoda norvegica</name>
    <dbReference type="NCBI Taxonomy" id="48144"/>
    <lineage>
        <taxon>Eukaryota</taxon>
        <taxon>Metazoa</taxon>
        <taxon>Ecdysozoa</taxon>
        <taxon>Arthropoda</taxon>
        <taxon>Crustacea</taxon>
        <taxon>Multicrustacea</taxon>
        <taxon>Malacostraca</taxon>
        <taxon>Eumalacostraca</taxon>
        <taxon>Eucarida</taxon>
        <taxon>Euphausiacea</taxon>
        <taxon>Euphausiidae</taxon>
        <taxon>Meganyctiphanes</taxon>
    </lineage>
</organism>
<name>A0AAV2SS73_MEGNR</name>
<comment type="caution">
    <text evidence="1">The sequence shown here is derived from an EMBL/GenBank/DDBJ whole genome shotgun (WGS) entry which is preliminary data.</text>
</comment>
<proteinExistence type="predicted"/>
<protein>
    <submittedName>
        <fullName evidence="1">Uncharacterized protein</fullName>
    </submittedName>
</protein>
<keyword evidence="2" id="KW-1185">Reference proteome</keyword>
<accession>A0AAV2SS73</accession>
<gene>
    <name evidence="1" type="ORF">MNOR_LOCUS40862</name>
</gene>
<evidence type="ECO:0000313" key="1">
    <source>
        <dbReference type="EMBL" id="CAL4243407.1"/>
    </source>
</evidence>
<reference evidence="1 2" key="1">
    <citation type="submission" date="2024-05" db="EMBL/GenBank/DDBJ databases">
        <authorList>
            <person name="Wallberg A."/>
        </authorList>
    </citation>
    <scope>NUCLEOTIDE SEQUENCE [LARGE SCALE GENOMIC DNA]</scope>
</reference>
<sequence>MALIYQVLYKNYKVLKYVTFKKARSDIFVNLCKISQKNTCKQRNYDFLKTMGHMCPISTGGVKTKVSFLRLVSKLALAKILSSDVCPTSMAAVAKIDVVMQKMASESVSVPSGYKLYTTSCSGQFSCDRSHFGPSHHVWLITKSSAFCSLVMMSAGFMFVGTW</sequence>
<dbReference type="EMBL" id="CAXKWB010133823">
    <property type="protein sequence ID" value="CAL4243407.1"/>
    <property type="molecule type" value="Genomic_DNA"/>
</dbReference>
<dbReference type="Proteomes" id="UP001497623">
    <property type="component" value="Unassembled WGS sequence"/>
</dbReference>
<evidence type="ECO:0000313" key="2">
    <source>
        <dbReference type="Proteomes" id="UP001497623"/>
    </source>
</evidence>
<dbReference type="AlphaFoldDB" id="A0AAV2SS73"/>